<keyword evidence="2" id="KW-0732">Signal</keyword>
<protein>
    <submittedName>
        <fullName evidence="3">Uncharacterized protein</fullName>
    </submittedName>
</protein>
<dbReference type="Proteomes" id="UP001151699">
    <property type="component" value="Chromosome B"/>
</dbReference>
<evidence type="ECO:0000313" key="4">
    <source>
        <dbReference type="Proteomes" id="UP001151699"/>
    </source>
</evidence>
<evidence type="ECO:0000256" key="2">
    <source>
        <dbReference type="SAM" id="SignalP"/>
    </source>
</evidence>
<gene>
    <name evidence="3" type="ORF">Bhyg_08412</name>
</gene>
<dbReference type="AlphaFoldDB" id="A0A9Q0N5M6"/>
<name>A0A9Q0N5M6_9DIPT</name>
<sequence>MKFLIVCLAFAIAAVSGDVSHLFSGTNVERSYLPPPSQEPINQYLPPTAPQPQYQPAPAPQYAPPPPPPRK</sequence>
<reference evidence="3" key="1">
    <citation type="submission" date="2022-07" db="EMBL/GenBank/DDBJ databases">
        <authorList>
            <person name="Trinca V."/>
            <person name="Uliana J.V.C."/>
            <person name="Torres T.T."/>
            <person name="Ward R.J."/>
            <person name="Monesi N."/>
        </authorList>
    </citation>
    <scope>NUCLEOTIDE SEQUENCE</scope>
    <source>
        <strain evidence="3">HSMRA1968</strain>
        <tissue evidence="3">Whole embryos</tissue>
    </source>
</reference>
<accession>A0A9Q0N5M6</accession>
<feature type="chain" id="PRO_5040289315" evidence="2">
    <location>
        <begin position="18"/>
        <end position="71"/>
    </location>
</feature>
<feature type="region of interest" description="Disordered" evidence="1">
    <location>
        <begin position="33"/>
        <end position="71"/>
    </location>
</feature>
<dbReference type="EMBL" id="WJQU01000002">
    <property type="protein sequence ID" value="KAJ6643451.1"/>
    <property type="molecule type" value="Genomic_DNA"/>
</dbReference>
<feature type="compositionally biased region" description="Pro residues" evidence="1">
    <location>
        <begin position="47"/>
        <end position="71"/>
    </location>
</feature>
<feature type="signal peptide" evidence="2">
    <location>
        <begin position="1"/>
        <end position="17"/>
    </location>
</feature>
<keyword evidence="4" id="KW-1185">Reference proteome</keyword>
<evidence type="ECO:0000313" key="3">
    <source>
        <dbReference type="EMBL" id="KAJ6643451.1"/>
    </source>
</evidence>
<evidence type="ECO:0000256" key="1">
    <source>
        <dbReference type="SAM" id="MobiDB-lite"/>
    </source>
</evidence>
<comment type="caution">
    <text evidence="3">The sequence shown here is derived from an EMBL/GenBank/DDBJ whole genome shotgun (WGS) entry which is preliminary data.</text>
</comment>
<organism evidence="3 4">
    <name type="scientific">Pseudolycoriella hygida</name>
    <dbReference type="NCBI Taxonomy" id="35572"/>
    <lineage>
        <taxon>Eukaryota</taxon>
        <taxon>Metazoa</taxon>
        <taxon>Ecdysozoa</taxon>
        <taxon>Arthropoda</taxon>
        <taxon>Hexapoda</taxon>
        <taxon>Insecta</taxon>
        <taxon>Pterygota</taxon>
        <taxon>Neoptera</taxon>
        <taxon>Endopterygota</taxon>
        <taxon>Diptera</taxon>
        <taxon>Nematocera</taxon>
        <taxon>Sciaroidea</taxon>
        <taxon>Sciaridae</taxon>
        <taxon>Pseudolycoriella</taxon>
    </lineage>
</organism>
<dbReference type="OrthoDB" id="7797698at2759"/>
<proteinExistence type="predicted"/>